<reference evidence="2" key="1">
    <citation type="submission" date="2020-05" db="EMBL/GenBank/DDBJ databases">
        <authorList>
            <person name="Chiriac C."/>
            <person name="Salcher M."/>
            <person name="Ghai R."/>
            <person name="Kavagutti S V."/>
        </authorList>
    </citation>
    <scope>NUCLEOTIDE SEQUENCE</scope>
</reference>
<protein>
    <submittedName>
        <fullName evidence="2">Unannotated protein</fullName>
    </submittedName>
</protein>
<name>A0A6J6EU08_9ZZZZ</name>
<keyword evidence="1" id="KW-0812">Transmembrane</keyword>
<sequence length="61" mass="6887">MQVLLWLLIPVAAGLLATIYLAIKYRPSRPANAHRGMAGLAEFRDAMNRPLPRDNDEKNKK</sequence>
<accession>A0A6J6EU08</accession>
<dbReference type="EMBL" id="CAEZTU010000040">
    <property type="protein sequence ID" value="CAB4580050.1"/>
    <property type="molecule type" value="Genomic_DNA"/>
</dbReference>
<evidence type="ECO:0000313" key="2">
    <source>
        <dbReference type="EMBL" id="CAB4580050.1"/>
    </source>
</evidence>
<gene>
    <name evidence="2" type="ORF">UFOPK1740_00860</name>
</gene>
<dbReference type="AlphaFoldDB" id="A0A6J6EU08"/>
<keyword evidence="1" id="KW-1133">Transmembrane helix</keyword>
<feature type="transmembrane region" description="Helical" evidence="1">
    <location>
        <begin position="6"/>
        <end position="23"/>
    </location>
</feature>
<proteinExistence type="predicted"/>
<keyword evidence="1" id="KW-0472">Membrane</keyword>
<organism evidence="2">
    <name type="scientific">freshwater metagenome</name>
    <dbReference type="NCBI Taxonomy" id="449393"/>
    <lineage>
        <taxon>unclassified sequences</taxon>
        <taxon>metagenomes</taxon>
        <taxon>ecological metagenomes</taxon>
    </lineage>
</organism>
<evidence type="ECO:0000256" key="1">
    <source>
        <dbReference type="SAM" id="Phobius"/>
    </source>
</evidence>